<accession>A0A1R3T8P8</accession>
<protein>
    <submittedName>
        <fullName evidence="1">Uncharacterized protein</fullName>
    </submittedName>
</protein>
<name>A0A1R3T8P8_STRSL</name>
<proteinExistence type="predicted"/>
<dbReference type="RefSeq" id="WP_183135884.1">
    <property type="nucleotide sequence ID" value="NZ_JADNBS010000003.1"/>
</dbReference>
<sequence length="99" mass="11657">MPNLEEQYENLYEFIKNFEILIQKNIFGEQNTEKIRHFGNEMMALCKSKAFNISINDVTSLNSFNELLIHTPDASKPYLISQVENFYTDIIEPSKDELY</sequence>
<dbReference type="AlphaFoldDB" id="A0A1R3T8P8"/>
<dbReference type="EMBL" id="LT622828">
    <property type="protein sequence ID" value="SCW20703.1"/>
    <property type="molecule type" value="Genomic_DNA"/>
</dbReference>
<reference evidence="1" key="1">
    <citation type="submission" date="2016-08" db="EMBL/GenBank/DDBJ databases">
        <authorList>
            <person name="Seilhamer J.J."/>
        </authorList>
    </citation>
    <scope>NUCLEOTIDE SEQUENCE</scope>
    <source>
        <strain evidence="1">F1-8</strain>
    </source>
</reference>
<reference evidence="1" key="2">
    <citation type="submission" date="2017-02" db="EMBL/GenBank/DDBJ databases">
        <title>Diversity of integrative and conjugative elements of Streptococcus salivarius and their intra- and interspecies transfer.</title>
        <authorList>
            <person name="Dahmane N."/>
            <person name="Libante V."/>
            <person name="Charron-Bourgoin F."/>
            <person name="Guedon E."/>
            <person name="Guedon G."/>
            <person name="Leblond-Bourget N."/>
            <person name="Payot S."/>
        </authorList>
    </citation>
    <scope>NUCLEOTIDE SEQUENCE</scope>
    <source>
        <strain evidence="1">F1-8</strain>
    </source>
</reference>
<organism evidence="1">
    <name type="scientific">Streptococcus salivarius</name>
    <dbReference type="NCBI Taxonomy" id="1304"/>
    <lineage>
        <taxon>Bacteria</taxon>
        <taxon>Bacillati</taxon>
        <taxon>Bacillota</taxon>
        <taxon>Bacilli</taxon>
        <taxon>Lactobacillales</taxon>
        <taxon>Streptococcaceae</taxon>
        <taxon>Streptococcus</taxon>
    </lineage>
</organism>
<evidence type="ECO:0000313" key="1">
    <source>
        <dbReference type="EMBL" id="SCW20703.1"/>
    </source>
</evidence>